<proteinExistence type="predicted"/>
<feature type="compositionally biased region" description="Low complexity" evidence="1">
    <location>
        <begin position="361"/>
        <end position="385"/>
    </location>
</feature>
<dbReference type="GO" id="GO:0008270">
    <property type="term" value="F:zinc ion binding"/>
    <property type="evidence" value="ECO:0007669"/>
    <property type="project" value="InterPro"/>
</dbReference>
<feature type="region of interest" description="Disordered" evidence="1">
    <location>
        <begin position="122"/>
        <end position="213"/>
    </location>
</feature>
<feature type="region of interest" description="Disordered" evidence="1">
    <location>
        <begin position="433"/>
        <end position="474"/>
    </location>
</feature>
<dbReference type="PANTHER" id="PTHR23351:SF13">
    <property type="entry name" value="BASIC LEUCINE ZIPPER TRANSCRIPTIONAL FACTOR ATF-LIKE 3"/>
    <property type="match status" value="1"/>
</dbReference>
<dbReference type="PROSITE" id="PS50217">
    <property type="entry name" value="BZIP"/>
    <property type="match status" value="1"/>
</dbReference>
<comment type="caution">
    <text evidence="3">The sequence shown here is derived from an EMBL/GenBank/DDBJ whole genome shotgun (WGS) entry which is preliminary data.</text>
</comment>
<dbReference type="InterPro" id="IPR046347">
    <property type="entry name" value="bZIP_sf"/>
</dbReference>
<feature type="domain" description="BZIP" evidence="2">
    <location>
        <begin position="185"/>
        <end position="248"/>
    </location>
</feature>
<organism evidence="3 4">
    <name type="scientific">Purpureocillium lilacinum</name>
    <name type="common">Paecilomyces lilacinus</name>
    <dbReference type="NCBI Taxonomy" id="33203"/>
    <lineage>
        <taxon>Eukaryota</taxon>
        <taxon>Fungi</taxon>
        <taxon>Dikarya</taxon>
        <taxon>Ascomycota</taxon>
        <taxon>Pezizomycotina</taxon>
        <taxon>Sordariomycetes</taxon>
        <taxon>Hypocreomycetidae</taxon>
        <taxon>Hypocreales</taxon>
        <taxon>Ophiocordycipitaceae</taxon>
        <taxon>Purpureocillium</taxon>
    </lineage>
</organism>
<dbReference type="Proteomes" id="UP000078240">
    <property type="component" value="Unassembled WGS sequence"/>
</dbReference>
<dbReference type="InterPro" id="IPR004827">
    <property type="entry name" value="bZIP"/>
</dbReference>
<dbReference type="AlphaFoldDB" id="A0A179FFH4"/>
<evidence type="ECO:0000256" key="1">
    <source>
        <dbReference type="SAM" id="MobiDB-lite"/>
    </source>
</evidence>
<dbReference type="PANTHER" id="PTHR23351">
    <property type="entry name" value="FOS TRANSCRIPTION FACTOR-RELATED"/>
    <property type="match status" value="1"/>
</dbReference>
<accession>A0A179FFH4</accession>
<name>A0A179FFH4_PURLI</name>
<dbReference type="InterPro" id="IPR036864">
    <property type="entry name" value="Zn2-C6_fun-type_DNA-bd_sf"/>
</dbReference>
<sequence>MNSTLLAPSVPVDLRPHENDRPISFNQLGCQWGGAYLLDDGLKIKEHESFSVSTDVVFGGNDISLTCLDGTMDDPVAGEYVMGESSNNGMHFSDPFYTRTNSSPMCNLSLSSINSIPSESMAIDNTQSSESPSQKTKPTTIKKRGRPRKTRPAANAAAVSKSDAGTKSRRRASTRSDFESSGADDPKALRVREKNRVAANKCRSRRRQEEDKLKSKYEDLEQEHRRLLKALLELVAESLLLKNMLTAHGSCDCRLIQDYLESASEWCDGEDPCQRCKDAGLECAFDHSRRESKDDLRAEIERLRRIGERNEALLDALSSMDDTDTYNTVAQRLMDSTVTRDSIYNDLPNHQKARGEPVPSPAAVIAPSSRRNSPATSSAAASSSNIRPVTCPHCHGTLAGESRSQLTSVQLVPAKIFQLTEWVYKLLVRSPAATGDEETIKKEPDDDPVDLESHYGHKSSGEQHNRPSPQPMPIKMPIVTHARLLLSKMSFGYSAAFLADGMLHRAPGSN</sequence>
<feature type="compositionally biased region" description="Basic and acidic residues" evidence="1">
    <location>
        <begin position="174"/>
        <end position="196"/>
    </location>
</feature>
<dbReference type="EMBL" id="LSBH01000019">
    <property type="protein sequence ID" value="OAQ63799.1"/>
    <property type="molecule type" value="Genomic_DNA"/>
</dbReference>
<dbReference type="Gene3D" id="4.10.240.10">
    <property type="entry name" value="Zn(2)-C6 fungal-type DNA-binding domain"/>
    <property type="match status" value="1"/>
</dbReference>
<evidence type="ECO:0000259" key="2">
    <source>
        <dbReference type="PROSITE" id="PS50217"/>
    </source>
</evidence>
<dbReference type="GO" id="GO:0000978">
    <property type="term" value="F:RNA polymerase II cis-regulatory region sequence-specific DNA binding"/>
    <property type="evidence" value="ECO:0007669"/>
    <property type="project" value="TreeGrafter"/>
</dbReference>
<feature type="compositionally biased region" description="Basic residues" evidence="1">
    <location>
        <begin position="140"/>
        <end position="151"/>
    </location>
</feature>
<feature type="region of interest" description="Disordered" evidence="1">
    <location>
        <begin position="347"/>
        <end position="389"/>
    </location>
</feature>
<reference evidence="3 4" key="1">
    <citation type="submission" date="2016-01" db="EMBL/GenBank/DDBJ databases">
        <title>Biosynthesis of antibiotic leucinostatins and their inhibition on Phytophthora in bio-control Purpureocillium lilacinum.</title>
        <authorList>
            <person name="Wang G."/>
            <person name="Liu Z."/>
            <person name="Lin R."/>
            <person name="Li E."/>
            <person name="Mao Z."/>
            <person name="Ling J."/>
            <person name="Yin W."/>
            <person name="Xie B."/>
        </authorList>
    </citation>
    <scope>NUCLEOTIDE SEQUENCE [LARGE SCALE GENOMIC DNA]</scope>
    <source>
        <strain evidence="3">PLBJ-1</strain>
    </source>
</reference>
<protein>
    <submittedName>
        <fullName evidence="3">BZIP transcription factor domain-containing protein</fullName>
    </submittedName>
</protein>
<dbReference type="GO" id="GO:0005634">
    <property type="term" value="C:nucleus"/>
    <property type="evidence" value="ECO:0007669"/>
    <property type="project" value="TreeGrafter"/>
</dbReference>
<feature type="compositionally biased region" description="Basic and acidic residues" evidence="1">
    <location>
        <begin position="451"/>
        <end position="465"/>
    </location>
</feature>
<dbReference type="GO" id="GO:0000981">
    <property type="term" value="F:DNA-binding transcription factor activity, RNA polymerase II-specific"/>
    <property type="evidence" value="ECO:0007669"/>
    <property type="project" value="InterPro"/>
</dbReference>
<dbReference type="Pfam" id="PF07716">
    <property type="entry name" value="bZIP_2"/>
    <property type="match status" value="1"/>
</dbReference>
<dbReference type="SMART" id="SM00338">
    <property type="entry name" value="BRLZ"/>
    <property type="match status" value="1"/>
</dbReference>
<evidence type="ECO:0000313" key="3">
    <source>
        <dbReference type="EMBL" id="OAQ63799.1"/>
    </source>
</evidence>
<feature type="compositionally biased region" description="Polar residues" evidence="1">
    <location>
        <begin position="123"/>
        <end position="139"/>
    </location>
</feature>
<dbReference type="SUPFAM" id="SSF57959">
    <property type="entry name" value="Leucine zipper domain"/>
    <property type="match status" value="1"/>
</dbReference>
<dbReference type="InterPro" id="IPR000837">
    <property type="entry name" value="AP-1"/>
</dbReference>
<gene>
    <name evidence="3" type="ORF">VFPBJ_11311</name>
</gene>
<evidence type="ECO:0000313" key="4">
    <source>
        <dbReference type="Proteomes" id="UP000078240"/>
    </source>
</evidence>
<dbReference type="CDD" id="cd14687">
    <property type="entry name" value="bZIP_ATF2"/>
    <property type="match status" value="1"/>
</dbReference>
<dbReference type="Gene3D" id="1.20.5.170">
    <property type="match status" value="1"/>
</dbReference>